<dbReference type="PANTHER" id="PTHR12609">
    <property type="entry name" value="MICROTUBULE ASSOCIATED PROTEIN XMAP215"/>
    <property type="match status" value="1"/>
</dbReference>
<evidence type="ECO:0000259" key="3">
    <source>
        <dbReference type="Pfam" id="PF21041"/>
    </source>
</evidence>
<dbReference type="GO" id="GO:0046785">
    <property type="term" value="P:microtubule polymerization"/>
    <property type="evidence" value="ECO:0007669"/>
    <property type="project" value="InterPro"/>
</dbReference>
<dbReference type="GO" id="GO:0007051">
    <property type="term" value="P:spindle organization"/>
    <property type="evidence" value="ECO:0007669"/>
    <property type="project" value="InterPro"/>
</dbReference>
<name>A0A2P2MN08_RHIMU</name>
<feature type="domain" description="XMAP215/Dis1/CLASP TOG" evidence="3">
    <location>
        <begin position="11"/>
        <end position="54"/>
    </location>
</feature>
<dbReference type="AlphaFoldDB" id="A0A2P2MN08"/>
<evidence type="ECO:0000256" key="1">
    <source>
        <dbReference type="ARBA" id="ARBA00004496"/>
    </source>
</evidence>
<dbReference type="GO" id="GO:0005737">
    <property type="term" value="C:cytoplasm"/>
    <property type="evidence" value="ECO:0007669"/>
    <property type="project" value="UniProtKB-SubCell"/>
</dbReference>
<proteinExistence type="predicted"/>
<accession>A0A2P2MN08</accession>
<sequence length="66" mass="7744">MSEEEKLLKEAKKLPWEDRLVHKNWKVRSEANVDLAAVCDSISDPKDPRFREFGLLLTVWACFLLK</sequence>
<evidence type="ECO:0000313" key="4">
    <source>
        <dbReference type="EMBL" id="MBX31599.1"/>
    </source>
</evidence>
<dbReference type="InterPro" id="IPR048491">
    <property type="entry name" value="XMAP215_CLASP_TOG"/>
</dbReference>
<dbReference type="GO" id="GO:0061863">
    <property type="term" value="F:microtubule plus end polymerase"/>
    <property type="evidence" value="ECO:0007669"/>
    <property type="project" value="InterPro"/>
</dbReference>
<dbReference type="GO" id="GO:0030951">
    <property type="term" value="P:establishment or maintenance of microtubule cytoskeleton polarity"/>
    <property type="evidence" value="ECO:0007669"/>
    <property type="project" value="InterPro"/>
</dbReference>
<organism evidence="4">
    <name type="scientific">Rhizophora mucronata</name>
    <name type="common">Asiatic mangrove</name>
    <dbReference type="NCBI Taxonomy" id="61149"/>
    <lineage>
        <taxon>Eukaryota</taxon>
        <taxon>Viridiplantae</taxon>
        <taxon>Streptophyta</taxon>
        <taxon>Embryophyta</taxon>
        <taxon>Tracheophyta</taxon>
        <taxon>Spermatophyta</taxon>
        <taxon>Magnoliopsida</taxon>
        <taxon>eudicotyledons</taxon>
        <taxon>Gunneridae</taxon>
        <taxon>Pentapetalae</taxon>
        <taxon>rosids</taxon>
        <taxon>fabids</taxon>
        <taxon>Malpighiales</taxon>
        <taxon>Rhizophoraceae</taxon>
        <taxon>Rhizophora</taxon>
    </lineage>
</organism>
<dbReference type="GO" id="GO:0051010">
    <property type="term" value="F:microtubule plus-end binding"/>
    <property type="evidence" value="ECO:0007669"/>
    <property type="project" value="InterPro"/>
</dbReference>
<reference evidence="4" key="1">
    <citation type="submission" date="2018-02" db="EMBL/GenBank/DDBJ databases">
        <title>Rhizophora mucronata_Transcriptome.</title>
        <authorList>
            <person name="Meera S.P."/>
            <person name="Sreeshan A."/>
            <person name="Augustine A."/>
        </authorList>
    </citation>
    <scope>NUCLEOTIDE SEQUENCE</scope>
    <source>
        <tissue evidence="4">Leaf</tissue>
    </source>
</reference>
<dbReference type="Pfam" id="PF21041">
    <property type="entry name" value="XMAP215_CLASP_TOG"/>
    <property type="match status" value="1"/>
</dbReference>
<dbReference type="InterPro" id="IPR011989">
    <property type="entry name" value="ARM-like"/>
</dbReference>
<dbReference type="InterPro" id="IPR045110">
    <property type="entry name" value="XMAP215"/>
</dbReference>
<protein>
    <submittedName>
        <fullName evidence="4">Protein MOR1</fullName>
    </submittedName>
</protein>
<keyword evidence="2" id="KW-0963">Cytoplasm</keyword>
<comment type="subcellular location">
    <subcellularLocation>
        <location evidence="1">Cytoplasm</location>
    </subcellularLocation>
</comment>
<dbReference type="EMBL" id="GGEC01051115">
    <property type="protein sequence ID" value="MBX31599.1"/>
    <property type="molecule type" value="Transcribed_RNA"/>
</dbReference>
<evidence type="ECO:0000256" key="2">
    <source>
        <dbReference type="ARBA" id="ARBA00022490"/>
    </source>
</evidence>
<dbReference type="Gene3D" id="1.25.10.10">
    <property type="entry name" value="Leucine-rich Repeat Variant"/>
    <property type="match status" value="1"/>
</dbReference>